<proteinExistence type="predicted"/>
<dbReference type="Gene3D" id="2.160.10.10">
    <property type="entry name" value="Hexapeptide repeat proteins"/>
    <property type="match status" value="1"/>
</dbReference>
<keyword evidence="2" id="KW-0677">Repeat</keyword>
<dbReference type="SUPFAM" id="SSF53448">
    <property type="entry name" value="Nucleotide-diphospho-sugar transferases"/>
    <property type="match status" value="1"/>
</dbReference>
<accession>A0A248LH52</accession>
<dbReference type="Pfam" id="PF25087">
    <property type="entry name" value="GMPPB_C"/>
    <property type="match status" value="1"/>
</dbReference>
<gene>
    <name evidence="5" type="ORF">LHGZ1_1256</name>
</gene>
<dbReference type="PROSITE" id="PS00101">
    <property type="entry name" value="HEXAPEP_TRANSFERASES"/>
    <property type="match status" value="1"/>
</dbReference>
<dbReference type="InterPro" id="IPR029044">
    <property type="entry name" value="Nucleotide-diphossugar_trans"/>
</dbReference>
<evidence type="ECO:0000256" key="1">
    <source>
        <dbReference type="ARBA" id="ARBA00022679"/>
    </source>
</evidence>
<dbReference type="AlphaFoldDB" id="A0A248LH52"/>
<dbReference type="InterPro" id="IPR056729">
    <property type="entry name" value="GMPPB_C"/>
</dbReference>
<dbReference type="Proteomes" id="UP000197424">
    <property type="component" value="Chromosome"/>
</dbReference>
<organism evidence="5 6">
    <name type="scientific">Laribacter hongkongensis</name>
    <dbReference type="NCBI Taxonomy" id="168471"/>
    <lineage>
        <taxon>Bacteria</taxon>
        <taxon>Pseudomonadati</taxon>
        <taxon>Pseudomonadota</taxon>
        <taxon>Betaproteobacteria</taxon>
        <taxon>Neisseriales</taxon>
        <taxon>Aquaspirillaceae</taxon>
        <taxon>Laribacter</taxon>
    </lineage>
</organism>
<protein>
    <submittedName>
        <fullName evidence="5">Nucleotidyl transferase</fullName>
    </submittedName>
</protein>
<dbReference type="EMBL" id="CP022115">
    <property type="protein sequence ID" value="ASJ24087.1"/>
    <property type="molecule type" value="Genomic_DNA"/>
</dbReference>
<reference evidence="6" key="1">
    <citation type="submission" date="2017-06" db="EMBL/GenBank/DDBJ databases">
        <title>Whole genome sequence of Laribacter hongkongensis LHGZ1.</title>
        <authorList>
            <person name="Chen D."/>
            <person name="Wu H."/>
            <person name="Chen J."/>
        </authorList>
    </citation>
    <scope>NUCLEOTIDE SEQUENCE [LARGE SCALE GENOMIC DNA]</scope>
    <source>
        <strain evidence="6">LHGZ1</strain>
    </source>
</reference>
<sequence>MLHQETDAGILVCEWHDRLPGEIPAAMTSILTPMLDKPLLQRAIEQLVRLGCRHVHVLLGITPEPVRRFLAEGERWGITLRYHYRWSDRDLADNFKPLRLSPASRYWLASAETVPVLVPDEQSGGIGWRTGTVTHWSGWGCFSGDWLAGLKGVASREALEALLLEQHSISRLVGSPPLSASSDEDFLDSCKACLLQLAPEDGPQILPGKGAVLHPSARIDGPCYIGPLARIGAGASIGPNAVIGEGSVIDRGATVADSVVLPDTYVGIELELKHAIAAPGQLSSVAHGAVLTCLEPTLLAAVHQPVASRQGLSFMQRCGVLLLRVLLLPLYLLVRQWTAGSSSSVQLCLPGHLQWQQTVPLAPAISTGKPEERLVRHFSGTFYPGLALLPKGLLVLCGLTLRDASEVQQLPDYWRGLYANHRCGLLNEAVLLPADEATFSRHYACDAYACVHGHSMYAIRLMLRYLYQVAGAVLRLGMAAWSGAAR</sequence>
<name>A0A248LH52_9NEIS</name>
<dbReference type="PANTHER" id="PTHR22572">
    <property type="entry name" value="SUGAR-1-PHOSPHATE GUANYL TRANSFERASE"/>
    <property type="match status" value="1"/>
</dbReference>
<dbReference type="Gene3D" id="3.90.550.10">
    <property type="entry name" value="Spore Coat Polysaccharide Biosynthesis Protein SpsA, Chain A"/>
    <property type="match status" value="1"/>
</dbReference>
<evidence type="ECO:0000259" key="4">
    <source>
        <dbReference type="Pfam" id="PF25087"/>
    </source>
</evidence>
<dbReference type="InterPro" id="IPR011004">
    <property type="entry name" value="Trimer_LpxA-like_sf"/>
</dbReference>
<dbReference type="SUPFAM" id="SSF51161">
    <property type="entry name" value="Trimeric LpxA-like enzymes"/>
    <property type="match status" value="1"/>
</dbReference>
<keyword evidence="3" id="KW-0012">Acyltransferase</keyword>
<dbReference type="GO" id="GO:0016740">
    <property type="term" value="F:transferase activity"/>
    <property type="evidence" value="ECO:0007669"/>
    <property type="project" value="UniProtKB-KW"/>
</dbReference>
<evidence type="ECO:0000313" key="5">
    <source>
        <dbReference type="EMBL" id="ASJ24087.1"/>
    </source>
</evidence>
<evidence type="ECO:0000313" key="6">
    <source>
        <dbReference type="Proteomes" id="UP000197424"/>
    </source>
</evidence>
<dbReference type="InterPro" id="IPR050486">
    <property type="entry name" value="Mannose-1P_guanyltransferase"/>
</dbReference>
<keyword evidence="1 5" id="KW-0808">Transferase</keyword>
<dbReference type="OrthoDB" id="9784739at2"/>
<evidence type="ECO:0000256" key="2">
    <source>
        <dbReference type="ARBA" id="ARBA00022737"/>
    </source>
</evidence>
<dbReference type="InterPro" id="IPR018357">
    <property type="entry name" value="Hexapep_transf_CS"/>
</dbReference>
<feature type="domain" description="Mannose-1-phosphate guanyltransferase C-terminal" evidence="4">
    <location>
        <begin position="219"/>
        <end position="277"/>
    </location>
</feature>
<evidence type="ECO:0000256" key="3">
    <source>
        <dbReference type="ARBA" id="ARBA00023315"/>
    </source>
</evidence>